<feature type="transmembrane region" description="Helical" evidence="2">
    <location>
        <begin position="30"/>
        <end position="51"/>
    </location>
</feature>
<feature type="compositionally biased region" description="Low complexity" evidence="1">
    <location>
        <begin position="77"/>
        <end position="107"/>
    </location>
</feature>
<protein>
    <submittedName>
        <fullName evidence="3">Uncharacterized protein</fullName>
    </submittedName>
</protein>
<dbReference type="EMBL" id="CAJNOQ010018659">
    <property type="protein sequence ID" value="CAF1433582.1"/>
    <property type="molecule type" value="Genomic_DNA"/>
</dbReference>
<dbReference type="Proteomes" id="UP000663829">
    <property type="component" value="Unassembled WGS sequence"/>
</dbReference>
<name>A0A815NGJ2_9BILA</name>
<evidence type="ECO:0000256" key="1">
    <source>
        <dbReference type="SAM" id="MobiDB-lite"/>
    </source>
</evidence>
<dbReference type="OrthoDB" id="5819478at2759"/>
<keyword evidence="2" id="KW-0812">Transmembrane</keyword>
<dbReference type="Proteomes" id="UP000681722">
    <property type="component" value="Unassembled WGS sequence"/>
</dbReference>
<evidence type="ECO:0000256" key="2">
    <source>
        <dbReference type="SAM" id="Phobius"/>
    </source>
</evidence>
<sequence length="118" mass="13562">MLTIVIAFIIDVFIPKLLNVDECSLILRNLFHLIATPFVLLAYSFVEFYALHEVIIFGKKGIQRHYRETIPRTTIPRTTLPRTTLPRTTLPRTTLPRTTLPRTTLPRDNTAKDTTAND</sequence>
<dbReference type="AlphaFoldDB" id="A0A815NGJ2"/>
<proteinExistence type="predicted"/>
<evidence type="ECO:0000313" key="5">
    <source>
        <dbReference type="Proteomes" id="UP000663829"/>
    </source>
</evidence>
<gene>
    <name evidence="3" type="ORF">GPM918_LOCUS34100</name>
    <name evidence="4" type="ORF">SRO942_LOCUS34796</name>
</gene>
<keyword evidence="2" id="KW-1133">Transmembrane helix</keyword>
<organism evidence="3 5">
    <name type="scientific">Didymodactylos carnosus</name>
    <dbReference type="NCBI Taxonomy" id="1234261"/>
    <lineage>
        <taxon>Eukaryota</taxon>
        <taxon>Metazoa</taxon>
        <taxon>Spiralia</taxon>
        <taxon>Gnathifera</taxon>
        <taxon>Rotifera</taxon>
        <taxon>Eurotatoria</taxon>
        <taxon>Bdelloidea</taxon>
        <taxon>Philodinida</taxon>
        <taxon>Philodinidae</taxon>
        <taxon>Didymodactylos</taxon>
    </lineage>
</organism>
<reference evidence="3" key="1">
    <citation type="submission" date="2021-02" db="EMBL/GenBank/DDBJ databases">
        <authorList>
            <person name="Nowell W R."/>
        </authorList>
    </citation>
    <scope>NUCLEOTIDE SEQUENCE</scope>
</reference>
<comment type="caution">
    <text evidence="3">The sequence shown here is derived from an EMBL/GenBank/DDBJ whole genome shotgun (WGS) entry which is preliminary data.</text>
</comment>
<keyword evidence="2" id="KW-0472">Membrane</keyword>
<keyword evidence="5" id="KW-1185">Reference proteome</keyword>
<evidence type="ECO:0000313" key="3">
    <source>
        <dbReference type="EMBL" id="CAF1433582.1"/>
    </source>
</evidence>
<accession>A0A815NGJ2</accession>
<evidence type="ECO:0000313" key="4">
    <source>
        <dbReference type="EMBL" id="CAF4311622.1"/>
    </source>
</evidence>
<feature type="non-terminal residue" evidence="3">
    <location>
        <position position="1"/>
    </location>
</feature>
<feature type="region of interest" description="Disordered" evidence="1">
    <location>
        <begin position="77"/>
        <end position="118"/>
    </location>
</feature>
<dbReference type="EMBL" id="CAJOBC010084096">
    <property type="protein sequence ID" value="CAF4311622.1"/>
    <property type="molecule type" value="Genomic_DNA"/>
</dbReference>